<evidence type="ECO:0000256" key="3">
    <source>
        <dbReference type="ARBA" id="ARBA00022490"/>
    </source>
</evidence>
<comment type="similarity">
    <text evidence="2">Belongs to the dynactin subunit 2 family.</text>
</comment>
<dbReference type="InterPro" id="IPR028133">
    <property type="entry name" value="Dynamitin"/>
</dbReference>
<dbReference type="PANTHER" id="PTHR15346">
    <property type="entry name" value="DYNACTIN SUBUNIT"/>
    <property type="match status" value="1"/>
</dbReference>
<comment type="subcellular location">
    <subcellularLocation>
        <location evidence="1">Cytoplasm</location>
    </subcellularLocation>
</comment>
<dbReference type="GO" id="GO:0007017">
    <property type="term" value="P:microtubule-based process"/>
    <property type="evidence" value="ECO:0007669"/>
    <property type="project" value="InterPro"/>
</dbReference>
<dbReference type="GO" id="GO:0005737">
    <property type="term" value="C:cytoplasm"/>
    <property type="evidence" value="ECO:0007669"/>
    <property type="project" value="UniProtKB-SubCell"/>
</dbReference>
<dbReference type="GO" id="GO:0030286">
    <property type="term" value="C:dynein complex"/>
    <property type="evidence" value="ECO:0007669"/>
    <property type="project" value="UniProtKB-KW"/>
</dbReference>
<evidence type="ECO:0000256" key="1">
    <source>
        <dbReference type="ARBA" id="ARBA00004496"/>
    </source>
</evidence>
<evidence type="ECO:0008006" key="8">
    <source>
        <dbReference type="Google" id="ProtNLM"/>
    </source>
</evidence>
<feature type="region of interest" description="Disordered" evidence="5">
    <location>
        <begin position="88"/>
        <end position="113"/>
    </location>
</feature>
<feature type="region of interest" description="Disordered" evidence="5">
    <location>
        <begin position="1"/>
        <end position="34"/>
    </location>
</feature>
<feature type="compositionally biased region" description="Polar residues" evidence="5">
    <location>
        <begin position="102"/>
        <end position="113"/>
    </location>
</feature>
<organism evidence="6 7">
    <name type="scientific">Diploscapter pachys</name>
    <dbReference type="NCBI Taxonomy" id="2018661"/>
    <lineage>
        <taxon>Eukaryota</taxon>
        <taxon>Metazoa</taxon>
        <taxon>Ecdysozoa</taxon>
        <taxon>Nematoda</taxon>
        <taxon>Chromadorea</taxon>
        <taxon>Rhabditida</taxon>
        <taxon>Rhabditina</taxon>
        <taxon>Rhabditomorpha</taxon>
        <taxon>Rhabditoidea</taxon>
        <taxon>Rhabditidae</taxon>
        <taxon>Diploscapter</taxon>
    </lineage>
</organism>
<dbReference type="Pfam" id="PF04912">
    <property type="entry name" value="Dynamitin"/>
    <property type="match status" value="1"/>
</dbReference>
<dbReference type="Proteomes" id="UP000218231">
    <property type="component" value="Unassembled WGS sequence"/>
</dbReference>
<accession>A0A2A2M0M0</accession>
<comment type="caution">
    <text evidence="6">The sequence shown here is derived from an EMBL/GenBank/DDBJ whole genome shotgun (WGS) entry which is preliminary data.</text>
</comment>
<dbReference type="EMBL" id="LIAE01006278">
    <property type="protein sequence ID" value="PAV91959.1"/>
    <property type="molecule type" value="Genomic_DNA"/>
</dbReference>
<dbReference type="GO" id="GO:0005869">
    <property type="term" value="C:dynactin complex"/>
    <property type="evidence" value="ECO:0007669"/>
    <property type="project" value="InterPro"/>
</dbReference>
<keyword evidence="4" id="KW-0243">Dynein</keyword>
<dbReference type="OrthoDB" id="4977at2759"/>
<proteinExistence type="inferred from homology"/>
<sequence>MSFNTKEDIFESEGTPRPVKQNNDSKSEAQENENIELTLEQKFTRLTYEINDLTGQLQADNSKATKAMDKESVEALLSELKAIQVAKASGEMKPSAEKAPTQKESAGTKSQSNASLIHLEKRLARIESLIGAATAKEDKQPVVDALEDLKFRVEALNPTYIESLESRLNALIAKNDQLEEKQGKSSQSGIDLAKVDELLTLMQKWDASCAALPSNVRKIQSLHRLHEQSQYFSDRLSHLTSLKDALEKAAASDR</sequence>
<dbReference type="AlphaFoldDB" id="A0A2A2M0M0"/>
<protein>
    <recommendedName>
        <fullName evidence="8">Dynactin subunit 2</fullName>
    </recommendedName>
</protein>
<dbReference type="STRING" id="2018661.A0A2A2M0M0"/>
<name>A0A2A2M0M0_9BILA</name>
<evidence type="ECO:0000313" key="7">
    <source>
        <dbReference type="Proteomes" id="UP000218231"/>
    </source>
</evidence>
<reference evidence="6 7" key="1">
    <citation type="journal article" date="2017" name="Curr. Biol.">
        <title>Genome architecture and evolution of a unichromosomal asexual nematode.</title>
        <authorList>
            <person name="Fradin H."/>
            <person name="Zegar C."/>
            <person name="Gutwein M."/>
            <person name="Lucas J."/>
            <person name="Kovtun M."/>
            <person name="Corcoran D."/>
            <person name="Baugh L.R."/>
            <person name="Kiontke K."/>
            <person name="Gunsalus K."/>
            <person name="Fitch D.H."/>
            <person name="Piano F."/>
        </authorList>
    </citation>
    <scope>NUCLEOTIDE SEQUENCE [LARGE SCALE GENOMIC DNA]</scope>
    <source>
        <strain evidence="6">PF1309</strain>
    </source>
</reference>
<evidence type="ECO:0000256" key="5">
    <source>
        <dbReference type="SAM" id="MobiDB-lite"/>
    </source>
</evidence>
<evidence type="ECO:0000313" key="6">
    <source>
        <dbReference type="EMBL" id="PAV91959.1"/>
    </source>
</evidence>
<keyword evidence="3" id="KW-0963">Cytoplasm</keyword>
<keyword evidence="7" id="KW-1185">Reference proteome</keyword>
<evidence type="ECO:0000256" key="4">
    <source>
        <dbReference type="ARBA" id="ARBA00023017"/>
    </source>
</evidence>
<gene>
    <name evidence="6" type="ORF">WR25_02783</name>
</gene>
<evidence type="ECO:0000256" key="2">
    <source>
        <dbReference type="ARBA" id="ARBA00006176"/>
    </source>
</evidence>